<evidence type="ECO:0000313" key="3">
    <source>
        <dbReference type="EMBL" id="CAI5454512.1"/>
    </source>
</evidence>
<accession>A0A9P1NAQ6</accession>
<evidence type="ECO:0000259" key="2">
    <source>
        <dbReference type="PROSITE" id="PS00028"/>
    </source>
</evidence>
<dbReference type="PANTHER" id="PTHR33936">
    <property type="entry name" value="PROTEIN CBG17840"/>
    <property type="match status" value="1"/>
</dbReference>
<organism evidence="3 4">
    <name type="scientific">Caenorhabditis angaria</name>
    <dbReference type="NCBI Taxonomy" id="860376"/>
    <lineage>
        <taxon>Eukaryota</taxon>
        <taxon>Metazoa</taxon>
        <taxon>Ecdysozoa</taxon>
        <taxon>Nematoda</taxon>
        <taxon>Chromadorea</taxon>
        <taxon>Rhabditida</taxon>
        <taxon>Rhabditina</taxon>
        <taxon>Rhabditomorpha</taxon>
        <taxon>Rhabditoidea</taxon>
        <taxon>Rhabditidae</taxon>
        <taxon>Peloderinae</taxon>
        <taxon>Caenorhabditis</taxon>
    </lineage>
</organism>
<dbReference type="Proteomes" id="UP001152747">
    <property type="component" value="Unassembled WGS sequence"/>
</dbReference>
<evidence type="ECO:0000313" key="4">
    <source>
        <dbReference type="Proteomes" id="UP001152747"/>
    </source>
</evidence>
<proteinExistence type="predicted"/>
<sequence>MKGDEPATYPVDAIHYEFPVRDFTEQEVYDDPVVYEDSNVYYEDEIVTGQELDYVDEPFDEMNTDVRLLMYPQQRKLKAFRQMRALNNKTGRLPIYRMTEQQMLKVPNMNFDISKTLVDQINYPNYEVQRNYFRDVEPEEPPAVQMPVEETSTHLTPLPDKYFVRRGTGDAASVGLHALAVLCDKCLICFRTKTAYSKHHELHKVTDDPEKLLPRTQIACPMMECDVRADCLATLIEHVKICHERPDMCFESIEFTDLDQFKRWKGEMERLTMSRYTRSSGKHNVFSKSTYFHCHYSGSTPGTKPNQQRNRASKKMGKSCTAFFHIKEKEDGKVLLRGCVKHVGHEPNVRTMPLSDIIKKEIATYLLEGLNEHEIVDLLREGSQQDDRRHYIQAYEVRNVHNKLVKHQYNMAAEEPDQDYLSQEEMVEYEARRRAAANRASPTATPKQPSPIPPQKQPLKDAKEETVMEITEEAYAIAPPYAAVEEVASADYVDEDEDAIPLEPDTELTKEIRKRTFAEMRESSPISSAQAAQATVDVTTSKALDPNAFTKRKYDPITGLPVKRGPKTKAHRKLLEEYHKEQAKHQEALKDLKTRSSKKK</sequence>
<reference evidence="3" key="1">
    <citation type="submission" date="2022-11" db="EMBL/GenBank/DDBJ databases">
        <authorList>
            <person name="Kikuchi T."/>
        </authorList>
    </citation>
    <scope>NUCLEOTIDE SEQUENCE</scope>
    <source>
        <strain evidence="3">PS1010</strain>
    </source>
</reference>
<dbReference type="AlphaFoldDB" id="A0A9P1NAQ6"/>
<name>A0A9P1NAQ6_9PELO</name>
<keyword evidence="4" id="KW-1185">Reference proteome</keyword>
<feature type="region of interest" description="Disordered" evidence="1">
    <location>
        <begin position="546"/>
        <end position="600"/>
    </location>
</feature>
<evidence type="ECO:0000256" key="1">
    <source>
        <dbReference type="SAM" id="MobiDB-lite"/>
    </source>
</evidence>
<dbReference type="EMBL" id="CANHGI010000006">
    <property type="protein sequence ID" value="CAI5454512.1"/>
    <property type="molecule type" value="Genomic_DNA"/>
</dbReference>
<feature type="compositionally biased region" description="Basic and acidic residues" evidence="1">
    <location>
        <begin position="573"/>
        <end position="594"/>
    </location>
</feature>
<dbReference type="OrthoDB" id="5874636at2759"/>
<gene>
    <name evidence="3" type="ORF">CAMP_LOCUS17149</name>
</gene>
<dbReference type="PANTHER" id="PTHR33936:SF25">
    <property type="entry name" value="C2H2-TYPE DOMAIN-CONTAINING PROTEIN"/>
    <property type="match status" value="1"/>
</dbReference>
<comment type="caution">
    <text evidence="3">The sequence shown here is derived from an EMBL/GenBank/DDBJ whole genome shotgun (WGS) entry which is preliminary data.</text>
</comment>
<protein>
    <recommendedName>
        <fullName evidence="2">C2H2-type domain-containing protein</fullName>
    </recommendedName>
</protein>
<feature type="domain" description="C2H2-type" evidence="2">
    <location>
        <begin position="183"/>
        <end position="203"/>
    </location>
</feature>
<dbReference type="PROSITE" id="PS00028">
    <property type="entry name" value="ZINC_FINGER_C2H2_1"/>
    <property type="match status" value="1"/>
</dbReference>
<dbReference type="InterPro" id="IPR052797">
    <property type="entry name" value="RegFact_GeneExpr_CellDeath"/>
</dbReference>
<dbReference type="InterPro" id="IPR013087">
    <property type="entry name" value="Znf_C2H2_type"/>
</dbReference>
<feature type="region of interest" description="Disordered" evidence="1">
    <location>
        <begin position="431"/>
        <end position="463"/>
    </location>
</feature>